<dbReference type="RefSeq" id="WP_282767173.1">
    <property type="nucleotide sequence ID" value="NZ_JASCTH010000052.1"/>
</dbReference>
<reference evidence="1 2" key="1">
    <citation type="submission" date="2023-05" db="EMBL/GenBank/DDBJ databases">
        <title>Actinoplanes sp. NEAU-A12 genome sequencing.</title>
        <authorList>
            <person name="Wang Z.-S."/>
        </authorList>
    </citation>
    <scope>NUCLEOTIDE SEQUENCE [LARGE SCALE GENOMIC DNA]</scope>
    <source>
        <strain evidence="1 2">NEAU-A12</strain>
    </source>
</reference>
<evidence type="ECO:0000313" key="2">
    <source>
        <dbReference type="Proteomes" id="UP001241758"/>
    </source>
</evidence>
<name>A0ABT6X117_9ACTN</name>
<organism evidence="1 2">
    <name type="scientific">Actinoplanes sandaracinus</name>
    <dbReference type="NCBI Taxonomy" id="3045177"/>
    <lineage>
        <taxon>Bacteria</taxon>
        <taxon>Bacillati</taxon>
        <taxon>Actinomycetota</taxon>
        <taxon>Actinomycetes</taxon>
        <taxon>Micromonosporales</taxon>
        <taxon>Micromonosporaceae</taxon>
        <taxon>Actinoplanes</taxon>
    </lineage>
</organism>
<sequence length="657" mass="72442">MLQGQRTPQKPVLESFLDALNAPPTERAEIMKTWERLTDESREWQAGLVRVTEVSPRELGVNATIRPLPGYVPRLFDPDLRQRIEDGTRRGCFIVLIGGSSTGKTRSLYEAVRAEAGQWWLAQPADTRDIYRLLDEPDRPAVVWLDEIARFFDQTPALTKPQVARMVRAGHIVVGTLWFEDYSARMDSRVTGAVERELLLFAEKIDVPRYFRPEEQLSARRLAATDSAIRAALDAPDDGLTQVLAAGPELMRRWEHAPPYARAAITAAADARRLGILSPLPSDLLLEAMSGYLSRPEQAASQQKWLMEVTSYAAQPINETSLAALPREAGERPGTPPGYRAADFLAQQLRAQHRAQCPPESLWTALIDRLDSRDEIRRLSDAAAARMRYRLQARALRRLMTLGDGGACIELALLLVRRDDLEAAESVLVEGVRGQRDTRTATALVEVMTLRERAEPLRTTDRTAANARRLLWDLLYDRGESLDLRTKDGRGDLTAGDDLATLLAERGELTELRERANAGHRLAADLLAEMLATLRRSTELAARAKEGDQAAATWLDQQTDAETAEPAAEIARLRADLAAGAASAADRLTSLLFELGDEAALRAEVDAGTPHAVDRLLALLMAGCGDDATAAEEVRRLRAFGMHCDGTPALTEGNDHG</sequence>
<evidence type="ECO:0000313" key="1">
    <source>
        <dbReference type="EMBL" id="MDI6105706.1"/>
    </source>
</evidence>
<dbReference type="Proteomes" id="UP001241758">
    <property type="component" value="Unassembled WGS sequence"/>
</dbReference>
<dbReference type="EMBL" id="JASCTH010000052">
    <property type="protein sequence ID" value="MDI6105706.1"/>
    <property type="molecule type" value="Genomic_DNA"/>
</dbReference>
<proteinExistence type="predicted"/>
<keyword evidence="2" id="KW-1185">Reference proteome</keyword>
<gene>
    <name evidence="1" type="ORF">QLQ12_44715</name>
</gene>
<protein>
    <recommendedName>
        <fullName evidence="3">ATP-binding protein</fullName>
    </recommendedName>
</protein>
<evidence type="ECO:0008006" key="3">
    <source>
        <dbReference type="Google" id="ProtNLM"/>
    </source>
</evidence>
<comment type="caution">
    <text evidence="1">The sequence shown here is derived from an EMBL/GenBank/DDBJ whole genome shotgun (WGS) entry which is preliminary data.</text>
</comment>
<accession>A0ABT6X117</accession>